<reference evidence="6 7" key="1">
    <citation type="journal article" date="2020" name="Cell Host Microbe">
        <title>Functional and Genomic Variation between Human-Derived Isolates of Lachnospiraceae Reveals Inter- and Intra-Species Diversity.</title>
        <authorList>
            <person name="Sorbara M.T."/>
            <person name="Littmann E.R."/>
            <person name="Fontana E."/>
            <person name="Moody T.U."/>
            <person name="Kohout C.E."/>
            <person name="Gjonbalaj M."/>
            <person name="Eaton V."/>
            <person name="Seok R."/>
            <person name="Leiner I.M."/>
            <person name="Pamer E.G."/>
        </authorList>
    </citation>
    <scope>NUCLEOTIDE SEQUENCE [LARGE SCALE GENOMIC DNA]</scope>
    <source>
        <strain evidence="6 7">MSK.1.17</strain>
    </source>
</reference>
<evidence type="ECO:0000313" key="6">
    <source>
        <dbReference type="EMBL" id="NSJ49465.1"/>
    </source>
</evidence>
<keyword evidence="7" id="KW-1185">Reference proteome</keyword>
<dbReference type="Pfam" id="PF00392">
    <property type="entry name" value="GntR"/>
    <property type="match status" value="1"/>
</dbReference>
<name>A0AAW5BTN6_9FIRM</name>
<evidence type="ECO:0000313" key="7">
    <source>
        <dbReference type="Proteomes" id="UP000669239"/>
    </source>
</evidence>
<dbReference type="InterPro" id="IPR000524">
    <property type="entry name" value="Tscrpt_reg_HTH_GntR"/>
</dbReference>
<sequence length="247" mass="27765">MATQFIDKGNNIPLYLQLLSIFMENIRKGIWEPGEKLPSEKELSHTYGVSLITVRKTLEELNKKNLIYKIQGKGSFVSYGELEKYNLRFKELRSFTEEMEQSRRTVGAVVLKVEEAAVESRNAGDFGIPEGTGVLRIVRLRTVDGIPTHISTSEVFPGIGEKLKDCDLTQSIYGHLRRLGHQLSHGTEEIVAAMPTREEAGHLKISCDTPVLDTRSIVEENGRPILITRSLINSKRMKITVELAGEE</sequence>
<dbReference type="SUPFAM" id="SSF46785">
    <property type="entry name" value="Winged helix' DNA-binding domain"/>
    <property type="match status" value="1"/>
</dbReference>
<reference evidence="5" key="3">
    <citation type="submission" date="2022-01" db="EMBL/GenBank/DDBJ databases">
        <title>Collection of gut derived symbiotic bacterial strains cultured from healthy donors.</title>
        <authorList>
            <person name="Lin H."/>
            <person name="Kohout C."/>
            <person name="Waligurski E."/>
            <person name="Pamer E.G."/>
        </authorList>
    </citation>
    <scope>NUCLEOTIDE SEQUENCE</scope>
    <source>
        <strain evidence="5">DFI.6.55</strain>
    </source>
</reference>
<dbReference type="EMBL" id="JAKNGE010000008">
    <property type="protein sequence ID" value="MCG4745337.1"/>
    <property type="molecule type" value="Genomic_DNA"/>
</dbReference>
<reference evidence="6" key="2">
    <citation type="submission" date="2020-02" db="EMBL/GenBank/DDBJ databases">
        <authorList>
            <person name="Littmann E."/>
            <person name="Sorbara M."/>
        </authorList>
    </citation>
    <scope>NUCLEOTIDE SEQUENCE</scope>
    <source>
        <strain evidence="6">MSK.1.17</strain>
    </source>
</reference>
<evidence type="ECO:0000313" key="8">
    <source>
        <dbReference type="Proteomes" id="UP001299608"/>
    </source>
</evidence>
<dbReference type="Proteomes" id="UP000669239">
    <property type="component" value="Unassembled WGS sequence"/>
</dbReference>
<dbReference type="Gene3D" id="1.10.10.10">
    <property type="entry name" value="Winged helix-like DNA-binding domain superfamily/Winged helix DNA-binding domain"/>
    <property type="match status" value="1"/>
</dbReference>
<dbReference type="InterPro" id="IPR036390">
    <property type="entry name" value="WH_DNA-bd_sf"/>
</dbReference>
<dbReference type="SUPFAM" id="SSF64288">
    <property type="entry name" value="Chorismate lyase-like"/>
    <property type="match status" value="1"/>
</dbReference>
<comment type="caution">
    <text evidence="5">The sequence shown here is derived from an EMBL/GenBank/DDBJ whole genome shotgun (WGS) entry which is preliminary data.</text>
</comment>
<evidence type="ECO:0000259" key="4">
    <source>
        <dbReference type="PROSITE" id="PS50949"/>
    </source>
</evidence>
<dbReference type="Proteomes" id="UP001299608">
    <property type="component" value="Unassembled WGS sequence"/>
</dbReference>
<dbReference type="InterPro" id="IPR050679">
    <property type="entry name" value="Bact_HTH_transcr_reg"/>
</dbReference>
<keyword evidence="3" id="KW-0804">Transcription</keyword>
<dbReference type="RefSeq" id="WP_165642211.1">
    <property type="nucleotide sequence ID" value="NZ_JAAITT010000015.1"/>
</dbReference>
<gene>
    <name evidence="6" type="ORF">G5B36_12225</name>
    <name evidence="5" type="ORF">L0N08_07945</name>
</gene>
<evidence type="ECO:0000256" key="1">
    <source>
        <dbReference type="ARBA" id="ARBA00023015"/>
    </source>
</evidence>
<dbReference type="GO" id="GO:0003700">
    <property type="term" value="F:DNA-binding transcription factor activity"/>
    <property type="evidence" value="ECO:0007669"/>
    <property type="project" value="InterPro"/>
</dbReference>
<dbReference type="SMART" id="SM00345">
    <property type="entry name" value="HTH_GNTR"/>
    <property type="match status" value="1"/>
</dbReference>
<dbReference type="PROSITE" id="PS50949">
    <property type="entry name" value="HTH_GNTR"/>
    <property type="match status" value="1"/>
</dbReference>
<dbReference type="GO" id="GO:0045892">
    <property type="term" value="P:negative regulation of DNA-templated transcription"/>
    <property type="evidence" value="ECO:0007669"/>
    <property type="project" value="TreeGrafter"/>
</dbReference>
<dbReference type="Pfam" id="PF07702">
    <property type="entry name" value="UTRA"/>
    <property type="match status" value="1"/>
</dbReference>
<dbReference type="EMBL" id="JAAITT010000015">
    <property type="protein sequence ID" value="NSJ49465.1"/>
    <property type="molecule type" value="Genomic_DNA"/>
</dbReference>
<dbReference type="GO" id="GO:0003677">
    <property type="term" value="F:DNA binding"/>
    <property type="evidence" value="ECO:0007669"/>
    <property type="project" value="UniProtKB-KW"/>
</dbReference>
<dbReference type="PANTHER" id="PTHR44846:SF1">
    <property type="entry name" value="MANNOSYL-D-GLYCERATE TRANSPORT_METABOLISM SYSTEM REPRESSOR MNGR-RELATED"/>
    <property type="match status" value="1"/>
</dbReference>
<evidence type="ECO:0000256" key="3">
    <source>
        <dbReference type="ARBA" id="ARBA00023163"/>
    </source>
</evidence>
<dbReference type="InterPro" id="IPR036388">
    <property type="entry name" value="WH-like_DNA-bd_sf"/>
</dbReference>
<organism evidence="5 8">
    <name type="scientific">Enterocloster aldenensis</name>
    <dbReference type="NCBI Taxonomy" id="358742"/>
    <lineage>
        <taxon>Bacteria</taxon>
        <taxon>Bacillati</taxon>
        <taxon>Bacillota</taxon>
        <taxon>Clostridia</taxon>
        <taxon>Lachnospirales</taxon>
        <taxon>Lachnospiraceae</taxon>
        <taxon>Enterocloster</taxon>
    </lineage>
</organism>
<protein>
    <submittedName>
        <fullName evidence="5">GntR family transcriptional regulator</fullName>
    </submittedName>
</protein>
<feature type="domain" description="HTH gntR-type" evidence="4">
    <location>
        <begin position="12"/>
        <end position="80"/>
    </location>
</feature>
<proteinExistence type="predicted"/>
<dbReference type="Gene3D" id="3.40.1410.10">
    <property type="entry name" value="Chorismate lyase-like"/>
    <property type="match status" value="1"/>
</dbReference>
<dbReference type="CDD" id="cd07377">
    <property type="entry name" value="WHTH_GntR"/>
    <property type="match status" value="1"/>
</dbReference>
<evidence type="ECO:0000256" key="2">
    <source>
        <dbReference type="ARBA" id="ARBA00023125"/>
    </source>
</evidence>
<dbReference type="AlphaFoldDB" id="A0AAW5BTN6"/>
<dbReference type="InterPro" id="IPR028978">
    <property type="entry name" value="Chorismate_lyase_/UTRA_dom_sf"/>
</dbReference>
<keyword evidence="2" id="KW-0238">DNA-binding</keyword>
<evidence type="ECO:0000313" key="5">
    <source>
        <dbReference type="EMBL" id="MCG4745337.1"/>
    </source>
</evidence>
<dbReference type="SMART" id="SM00866">
    <property type="entry name" value="UTRA"/>
    <property type="match status" value="1"/>
</dbReference>
<dbReference type="PANTHER" id="PTHR44846">
    <property type="entry name" value="MANNOSYL-D-GLYCERATE TRANSPORT/METABOLISM SYSTEM REPRESSOR MNGR-RELATED"/>
    <property type="match status" value="1"/>
</dbReference>
<accession>A0AAW5BTN6</accession>
<keyword evidence="1" id="KW-0805">Transcription regulation</keyword>
<dbReference type="InterPro" id="IPR011663">
    <property type="entry name" value="UTRA"/>
</dbReference>